<accession>A0A8D8GXA7</accession>
<dbReference type="EMBL" id="HBUE01293008">
    <property type="protein sequence ID" value="CAG6574962.1"/>
    <property type="molecule type" value="Transcribed_RNA"/>
</dbReference>
<dbReference type="EMBL" id="HBUE01187242">
    <property type="protein sequence ID" value="CAG6523305.1"/>
    <property type="molecule type" value="Transcribed_RNA"/>
</dbReference>
<evidence type="ECO:0000313" key="1">
    <source>
        <dbReference type="EMBL" id="CAG6523305.1"/>
    </source>
</evidence>
<organism evidence="1">
    <name type="scientific">Culex pipiens</name>
    <name type="common">House mosquito</name>
    <dbReference type="NCBI Taxonomy" id="7175"/>
    <lineage>
        <taxon>Eukaryota</taxon>
        <taxon>Metazoa</taxon>
        <taxon>Ecdysozoa</taxon>
        <taxon>Arthropoda</taxon>
        <taxon>Hexapoda</taxon>
        <taxon>Insecta</taxon>
        <taxon>Pterygota</taxon>
        <taxon>Neoptera</taxon>
        <taxon>Endopterygota</taxon>
        <taxon>Diptera</taxon>
        <taxon>Nematocera</taxon>
        <taxon>Culicoidea</taxon>
        <taxon>Culicidae</taxon>
        <taxon>Culicinae</taxon>
        <taxon>Culicini</taxon>
        <taxon>Culex</taxon>
        <taxon>Culex</taxon>
    </lineage>
</organism>
<protein>
    <submittedName>
        <fullName evidence="1">(northern house mosquito) hypothetical protein</fullName>
    </submittedName>
</protein>
<proteinExistence type="predicted"/>
<dbReference type="AlphaFoldDB" id="A0A8D8GXA7"/>
<sequence>MGRRPKTPFRRTIMGLTRGRPGFPLGFIISGILFCTDPALSTVKSTSTNSLGWYPSCSSYAGLFTSSCSSASNVASLSSSCCVVVSSGATSTASHFMIEIGSTSCLSSAISTLT</sequence>
<name>A0A8D8GXA7_CULPI</name>
<reference evidence="1" key="1">
    <citation type="submission" date="2021-05" db="EMBL/GenBank/DDBJ databases">
        <authorList>
            <person name="Alioto T."/>
            <person name="Alioto T."/>
            <person name="Gomez Garrido J."/>
        </authorList>
    </citation>
    <scope>NUCLEOTIDE SEQUENCE</scope>
</reference>